<evidence type="ECO:0000313" key="1">
    <source>
        <dbReference type="EMBL" id="RNA42562.1"/>
    </source>
</evidence>
<comment type="caution">
    <text evidence="1">The sequence shown here is derived from an EMBL/GenBank/DDBJ whole genome shotgun (WGS) entry which is preliminary data.</text>
</comment>
<sequence length="100" mass="11683">MITNLRKSTNRIPLFSDACFNTLVHDATNHDTITTASVLRHTLAALELRFLRFESVLCKGIDYKIRCTVLDIFVFIIFYVKFTKFKTLVLSEFHIFDSKF</sequence>
<gene>
    <name evidence="1" type="ORF">BpHYR1_029697</name>
</gene>
<dbReference type="Proteomes" id="UP000276133">
    <property type="component" value="Unassembled WGS sequence"/>
</dbReference>
<name>A0A3M7T3F6_BRAPC</name>
<dbReference type="EMBL" id="REGN01000352">
    <property type="protein sequence ID" value="RNA42562.1"/>
    <property type="molecule type" value="Genomic_DNA"/>
</dbReference>
<accession>A0A3M7T3F6</accession>
<keyword evidence="2" id="KW-1185">Reference proteome</keyword>
<organism evidence="1 2">
    <name type="scientific">Brachionus plicatilis</name>
    <name type="common">Marine rotifer</name>
    <name type="synonym">Brachionus muelleri</name>
    <dbReference type="NCBI Taxonomy" id="10195"/>
    <lineage>
        <taxon>Eukaryota</taxon>
        <taxon>Metazoa</taxon>
        <taxon>Spiralia</taxon>
        <taxon>Gnathifera</taxon>
        <taxon>Rotifera</taxon>
        <taxon>Eurotatoria</taxon>
        <taxon>Monogononta</taxon>
        <taxon>Pseudotrocha</taxon>
        <taxon>Ploima</taxon>
        <taxon>Brachionidae</taxon>
        <taxon>Brachionus</taxon>
    </lineage>
</organism>
<proteinExistence type="predicted"/>
<dbReference type="AlphaFoldDB" id="A0A3M7T3F6"/>
<protein>
    <submittedName>
        <fullName evidence="1">Uncharacterized protein</fullName>
    </submittedName>
</protein>
<reference evidence="1 2" key="1">
    <citation type="journal article" date="2018" name="Sci. Rep.">
        <title>Genomic signatures of local adaptation to the degree of environmental predictability in rotifers.</title>
        <authorList>
            <person name="Franch-Gras L."/>
            <person name="Hahn C."/>
            <person name="Garcia-Roger E.M."/>
            <person name="Carmona M.J."/>
            <person name="Serra M."/>
            <person name="Gomez A."/>
        </authorList>
    </citation>
    <scope>NUCLEOTIDE SEQUENCE [LARGE SCALE GENOMIC DNA]</scope>
    <source>
        <strain evidence="1">HYR1</strain>
    </source>
</reference>
<evidence type="ECO:0000313" key="2">
    <source>
        <dbReference type="Proteomes" id="UP000276133"/>
    </source>
</evidence>